<dbReference type="Proteomes" id="UP000066529">
    <property type="component" value="Chromosome"/>
</dbReference>
<dbReference type="HOGENOM" id="CLU_208219_0_0_2"/>
<dbReference type="OrthoDB" id="104518at2157"/>
<name>A0A0E3H8I9_METTT</name>
<sequence>MEFLGYRAPYQISGKSQRKNILCFIGLHKWKRSGGLNIYASNVKEKYFVCTRCGKTKTIYESKKE</sequence>
<evidence type="ECO:0000313" key="1">
    <source>
        <dbReference type="EMBL" id="AKB12434.1"/>
    </source>
</evidence>
<reference evidence="1 2" key="1">
    <citation type="submission" date="2014-07" db="EMBL/GenBank/DDBJ databases">
        <title>Methanogenic archaea and the global carbon cycle.</title>
        <authorList>
            <person name="Henriksen J.R."/>
            <person name="Luke J."/>
            <person name="Reinhart S."/>
            <person name="Benedict M.N."/>
            <person name="Youngblut N.D."/>
            <person name="Metcalf M.E."/>
            <person name="Whitaker R.J."/>
            <person name="Metcalf W.W."/>
        </authorList>
    </citation>
    <scope>NUCLEOTIDE SEQUENCE [LARGE SCALE GENOMIC DNA]</scope>
    <source>
        <strain evidence="2">ATCC 43570 / DSM 1825 / OCM 12 / VKM B-1830 / TM-1</strain>
    </source>
</reference>
<gene>
    <name evidence="1" type="ORF">MSTHT_0676</name>
</gene>
<accession>A0A0E3H8I9</accession>
<dbReference type="KEGG" id="mthr:MSTHT_0676"/>
<evidence type="ECO:0000313" key="2">
    <source>
        <dbReference type="Proteomes" id="UP000066529"/>
    </source>
</evidence>
<dbReference type="PATRIC" id="fig|523844.20.peg.861"/>
<dbReference type="AlphaFoldDB" id="A0A0E3H8I9"/>
<proteinExistence type="predicted"/>
<organism evidence="1 2">
    <name type="scientific">Methanosarcina thermophila (strain ATCC 43570 / DSM 1825 / OCM 12 / VKM B-1830 / TM-1)</name>
    <dbReference type="NCBI Taxonomy" id="523844"/>
    <lineage>
        <taxon>Archaea</taxon>
        <taxon>Methanobacteriati</taxon>
        <taxon>Methanobacteriota</taxon>
        <taxon>Stenosarchaea group</taxon>
        <taxon>Methanomicrobia</taxon>
        <taxon>Methanosarcinales</taxon>
        <taxon>Methanosarcinaceae</taxon>
        <taxon>Methanosarcina</taxon>
    </lineage>
</organism>
<protein>
    <submittedName>
        <fullName evidence="1">Uncharacterized protein</fullName>
    </submittedName>
</protein>
<dbReference type="EMBL" id="CP009501">
    <property type="protein sequence ID" value="AKB12434.1"/>
    <property type="molecule type" value="Genomic_DNA"/>
</dbReference>